<dbReference type="Gene3D" id="1.10.510.10">
    <property type="entry name" value="Transferase(Phosphotransferase) domain 1"/>
    <property type="match status" value="1"/>
</dbReference>
<keyword evidence="1" id="KW-0723">Serine/threonine-protein kinase</keyword>
<keyword evidence="5 6" id="KW-0067">ATP-binding</keyword>
<sequence length="620" mass="67977">MANLEDPKAELKKKGEAYAGYIVHGVPRSRCRPFELPPANAADDLVASWKDKNFWEMWAQSRAHQFFLMQWALQHGSTDLKAVVKFAARVGVLPNRPTPEAKAAIAGESGIGADLSAGTREQGVSKAKEAIDPLHKLTRKLPYDAVAFKEALGGLLGVVPTADITCKEFLETPKWAAELARADYIISQPKSAINFEKAAKPLLVGVGGFGLVQLSFEDQWGLPFALKRQNIYMIMDKKNEDKVILERHMAMQIHSPFVLNASYAYIDNKDLVLALKMMPGGDLSHYVKLAKKKAKDGPPQGLGKSAVQFYVASTVLALEALHEAGYVYRDLKDKNILLDANGYARLCDFGLSHDLSTGPAKGRSGTKGFWAPEQLISKTDTYNTSVDFWTLGVCAYHWATGKQPYAGEDHDEVQALIKKAEYTTTGFPQFDPKSKEFFVPYLRELCAELMTIEPSQRLGVAGAGVDTLKGHPFFNGLDWTKLYALTIKPPIQPTKGEIAADLPSTLKDEFKDWARKPVPENAAEVFVEWTGSARSVVEDTAIEWLDKDPLFFDSEDYRASKPQPLLKEAVWSSTVIPPVVVNTGKKQTGSSQKNDVTSTTADASSATPPNGSSGGCCTIL</sequence>
<organism evidence="9 10">
    <name type="scientific">Prymnesium parvum</name>
    <name type="common">Toxic golden alga</name>
    <dbReference type="NCBI Taxonomy" id="97485"/>
    <lineage>
        <taxon>Eukaryota</taxon>
        <taxon>Haptista</taxon>
        <taxon>Haptophyta</taxon>
        <taxon>Prymnesiophyceae</taxon>
        <taxon>Prymnesiales</taxon>
        <taxon>Prymnesiaceae</taxon>
        <taxon>Prymnesium</taxon>
    </lineage>
</organism>
<feature type="domain" description="Protein kinase" evidence="8">
    <location>
        <begin position="198"/>
        <end position="474"/>
    </location>
</feature>
<protein>
    <recommendedName>
        <fullName evidence="8">Protein kinase domain-containing protein</fullName>
    </recommendedName>
</protein>
<evidence type="ECO:0000256" key="4">
    <source>
        <dbReference type="ARBA" id="ARBA00022777"/>
    </source>
</evidence>
<dbReference type="PROSITE" id="PS50011">
    <property type="entry name" value="PROTEIN_KINASE_DOM"/>
    <property type="match status" value="1"/>
</dbReference>
<evidence type="ECO:0000256" key="3">
    <source>
        <dbReference type="ARBA" id="ARBA00022741"/>
    </source>
</evidence>
<dbReference type="InterPro" id="IPR000719">
    <property type="entry name" value="Prot_kinase_dom"/>
</dbReference>
<evidence type="ECO:0000256" key="7">
    <source>
        <dbReference type="SAM" id="MobiDB-lite"/>
    </source>
</evidence>
<dbReference type="PANTHER" id="PTHR24355">
    <property type="entry name" value="G PROTEIN-COUPLED RECEPTOR KINASE/RIBOSOMAL PROTEIN S6 KINASE"/>
    <property type="match status" value="1"/>
</dbReference>
<accession>A0AB34IDN5</accession>
<dbReference type="GO" id="GO:0004674">
    <property type="term" value="F:protein serine/threonine kinase activity"/>
    <property type="evidence" value="ECO:0007669"/>
    <property type="project" value="UniProtKB-KW"/>
</dbReference>
<name>A0AB34IDN5_PRYPA</name>
<dbReference type="InterPro" id="IPR017441">
    <property type="entry name" value="Protein_kinase_ATP_BS"/>
</dbReference>
<dbReference type="AlphaFoldDB" id="A0AB34IDN5"/>
<dbReference type="SMART" id="SM00220">
    <property type="entry name" value="S_TKc"/>
    <property type="match status" value="1"/>
</dbReference>
<comment type="caution">
    <text evidence="9">The sequence shown here is derived from an EMBL/GenBank/DDBJ whole genome shotgun (WGS) entry which is preliminary data.</text>
</comment>
<dbReference type="Proteomes" id="UP001515480">
    <property type="component" value="Unassembled WGS sequence"/>
</dbReference>
<dbReference type="Gene3D" id="3.30.200.20">
    <property type="entry name" value="Phosphorylase Kinase, domain 1"/>
    <property type="match status" value="1"/>
</dbReference>
<keyword evidence="2" id="KW-0808">Transferase</keyword>
<evidence type="ECO:0000256" key="6">
    <source>
        <dbReference type="PROSITE-ProRule" id="PRU10141"/>
    </source>
</evidence>
<feature type="region of interest" description="Disordered" evidence="7">
    <location>
        <begin position="582"/>
        <end position="620"/>
    </location>
</feature>
<dbReference type="InterPro" id="IPR011009">
    <property type="entry name" value="Kinase-like_dom_sf"/>
</dbReference>
<feature type="compositionally biased region" description="Polar residues" evidence="7">
    <location>
        <begin position="584"/>
        <end position="596"/>
    </location>
</feature>
<dbReference type="PANTHER" id="PTHR24355:SF18">
    <property type="entry name" value="G PROTEIN-COUPLED RECEPTOR KINASE"/>
    <property type="match status" value="1"/>
</dbReference>
<dbReference type="InterPro" id="IPR008271">
    <property type="entry name" value="Ser/Thr_kinase_AS"/>
</dbReference>
<feature type="binding site" evidence="6">
    <location>
        <position position="227"/>
    </location>
    <ligand>
        <name>ATP</name>
        <dbReference type="ChEBI" id="CHEBI:30616"/>
    </ligand>
</feature>
<keyword evidence="10" id="KW-1185">Reference proteome</keyword>
<evidence type="ECO:0000313" key="10">
    <source>
        <dbReference type="Proteomes" id="UP001515480"/>
    </source>
</evidence>
<dbReference type="GO" id="GO:0005524">
    <property type="term" value="F:ATP binding"/>
    <property type="evidence" value="ECO:0007669"/>
    <property type="project" value="UniProtKB-UniRule"/>
</dbReference>
<evidence type="ECO:0000256" key="2">
    <source>
        <dbReference type="ARBA" id="ARBA00022679"/>
    </source>
</evidence>
<reference evidence="9 10" key="1">
    <citation type="journal article" date="2024" name="Science">
        <title>Giant polyketide synthase enzymes in the biosynthesis of giant marine polyether toxins.</title>
        <authorList>
            <person name="Fallon T.R."/>
            <person name="Shende V.V."/>
            <person name="Wierzbicki I.H."/>
            <person name="Pendleton A.L."/>
            <person name="Watervoot N.F."/>
            <person name="Auber R.P."/>
            <person name="Gonzalez D.J."/>
            <person name="Wisecaver J.H."/>
            <person name="Moore B.S."/>
        </authorList>
    </citation>
    <scope>NUCLEOTIDE SEQUENCE [LARGE SCALE GENOMIC DNA]</scope>
    <source>
        <strain evidence="9 10">12B1</strain>
    </source>
</reference>
<evidence type="ECO:0000256" key="5">
    <source>
        <dbReference type="ARBA" id="ARBA00022840"/>
    </source>
</evidence>
<gene>
    <name evidence="9" type="ORF">AB1Y20_014549</name>
</gene>
<feature type="compositionally biased region" description="Low complexity" evidence="7">
    <location>
        <begin position="597"/>
        <end position="607"/>
    </location>
</feature>
<dbReference type="EMBL" id="JBGBPQ010000030">
    <property type="protein sequence ID" value="KAL1495906.1"/>
    <property type="molecule type" value="Genomic_DNA"/>
</dbReference>
<evidence type="ECO:0000259" key="8">
    <source>
        <dbReference type="PROSITE" id="PS50011"/>
    </source>
</evidence>
<dbReference type="PROSITE" id="PS00108">
    <property type="entry name" value="PROTEIN_KINASE_ST"/>
    <property type="match status" value="1"/>
</dbReference>
<proteinExistence type="predicted"/>
<evidence type="ECO:0000313" key="9">
    <source>
        <dbReference type="EMBL" id="KAL1495906.1"/>
    </source>
</evidence>
<keyword evidence="3 6" id="KW-0547">Nucleotide-binding</keyword>
<dbReference type="Pfam" id="PF00069">
    <property type="entry name" value="Pkinase"/>
    <property type="match status" value="1"/>
</dbReference>
<dbReference type="SUPFAM" id="SSF56112">
    <property type="entry name" value="Protein kinase-like (PK-like)"/>
    <property type="match status" value="1"/>
</dbReference>
<dbReference type="PROSITE" id="PS00107">
    <property type="entry name" value="PROTEIN_KINASE_ATP"/>
    <property type="match status" value="1"/>
</dbReference>
<keyword evidence="4" id="KW-0418">Kinase</keyword>
<evidence type="ECO:0000256" key="1">
    <source>
        <dbReference type="ARBA" id="ARBA00022527"/>
    </source>
</evidence>